<organism evidence="2 3">
    <name type="scientific">candidate division WS6 bacterium GW2011_GWC1_36_11</name>
    <dbReference type="NCBI Taxonomy" id="1619090"/>
    <lineage>
        <taxon>Bacteria</taxon>
        <taxon>Candidatus Dojkabacteria</taxon>
    </lineage>
</organism>
<evidence type="ECO:0000313" key="3">
    <source>
        <dbReference type="Proteomes" id="UP000034140"/>
    </source>
</evidence>
<keyword evidence="1" id="KW-0812">Transmembrane</keyword>
<feature type="transmembrane region" description="Helical" evidence="1">
    <location>
        <begin position="65"/>
        <end position="84"/>
    </location>
</feature>
<name>A0A0G0FX95_9BACT</name>
<dbReference type="AlphaFoldDB" id="A0A0G0FX95"/>
<dbReference type="Proteomes" id="UP000034140">
    <property type="component" value="Unassembled WGS sequence"/>
</dbReference>
<evidence type="ECO:0000313" key="2">
    <source>
        <dbReference type="EMBL" id="KKP91985.1"/>
    </source>
</evidence>
<accession>A0A0G0FX95</accession>
<evidence type="ECO:0000256" key="1">
    <source>
        <dbReference type="SAM" id="Phobius"/>
    </source>
</evidence>
<keyword evidence="1" id="KW-0472">Membrane</keyword>
<proteinExistence type="predicted"/>
<protein>
    <submittedName>
        <fullName evidence="2">Uncharacterized protein</fullName>
    </submittedName>
</protein>
<reference evidence="2 3" key="1">
    <citation type="journal article" date="2015" name="Nature">
        <title>rRNA introns, odd ribosomes, and small enigmatic genomes across a large radiation of phyla.</title>
        <authorList>
            <person name="Brown C.T."/>
            <person name="Hug L.A."/>
            <person name="Thomas B.C."/>
            <person name="Sharon I."/>
            <person name="Castelle C.J."/>
            <person name="Singh A."/>
            <person name="Wilkins M.J."/>
            <person name="Williams K.H."/>
            <person name="Banfield J.F."/>
        </authorList>
    </citation>
    <scope>NUCLEOTIDE SEQUENCE [LARGE SCALE GENOMIC DNA]</scope>
</reference>
<keyword evidence="1" id="KW-1133">Transmembrane helix</keyword>
<comment type="caution">
    <text evidence="2">The sequence shown here is derived from an EMBL/GenBank/DDBJ whole genome shotgun (WGS) entry which is preliminary data.</text>
</comment>
<sequence>MLEILHEQTIVIGIALGAVFLGLAYLTYRMCVNGKPNGYRVSSVSATLVLGLLDCISIIEKIKWLTWVSSITMVIGIITMLLLWRNPDIRPDDVDDGDLDY</sequence>
<dbReference type="EMBL" id="LBRE01000023">
    <property type="protein sequence ID" value="KKP91985.1"/>
    <property type="molecule type" value="Genomic_DNA"/>
</dbReference>
<gene>
    <name evidence="2" type="ORF">UR96_C0023G0006</name>
</gene>
<feature type="transmembrane region" description="Helical" evidence="1">
    <location>
        <begin position="6"/>
        <end position="26"/>
    </location>
</feature>